<organism evidence="2">
    <name type="scientific">Culex pipiens</name>
    <name type="common">House mosquito</name>
    <dbReference type="NCBI Taxonomy" id="7175"/>
    <lineage>
        <taxon>Eukaryota</taxon>
        <taxon>Metazoa</taxon>
        <taxon>Ecdysozoa</taxon>
        <taxon>Arthropoda</taxon>
        <taxon>Hexapoda</taxon>
        <taxon>Insecta</taxon>
        <taxon>Pterygota</taxon>
        <taxon>Neoptera</taxon>
        <taxon>Endopterygota</taxon>
        <taxon>Diptera</taxon>
        <taxon>Nematocera</taxon>
        <taxon>Culicoidea</taxon>
        <taxon>Culicidae</taxon>
        <taxon>Culicinae</taxon>
        <taxon>Culicini</taxon>
        <taxon>Culex</taxon>
        <taxon>Culex</taxon>
    </lineage>
</organism>
<accession>A0A8D8C7X2</accession>
<evidence type="ECO:0000256" key="1">
    <source>
        <dbReference type="SAM" id="SignalP"/>
    </source>
</evidence>
<protein>
    <submittedName>
        <fullName evidence="2">(northern house mosquito) hypothetical protein</fullName>
    </submittedName>
</protein>
<reference evidence="2" key="1">
    <citation type="submission" date="2021-05" db="EMBL/GenBank/DDBJ databases">
        <authorList>
            <person name="Alioto T."/>
            <person name="Alioto T."/>
            <person name="Gomez Garrido J."/>
        </authorList>
    </citation>
    <scope>NUCLEOTIDE SEQUENCE</scope>
</reference>
<sequence>MSWWKRWKRMSTLNTCCKIQLLMLRSWTLRTNRNRILKKNSTMVTNSTISTMNQRTTTISRVKLIYANQTLTKMKITAVPMVRRKPLLKKLKQKGQNQLVRQQKSRKNTTRKCCAIYAARGYIPQLPKATGTNIWEFGRTHVPSAR</sequence>
<proteinExistence type="predicted"/>
<dbReference type="EMBL" id="HBUE01112869">
    <property type="protein sequence ID" value="CAG6489519.1"/>
    <property type="molecule type" value="Transcribed_RNA"/>
</dbReference>
<feature type="signal peptide" evidence="1">
    <location>
        <begin position="1"/>
        <end position="17"/>
    </location>
</feature>
<keyword evidence="1" id="KW-0732">Signal</keyword>
<name>A0A8D8C7X2_CULPI</name>
<dbReference type="AlphaFoldDB" id="A0A8D8C7X2"/>
<feature type="chain" id="PRO_5034952918" evidence="1">
    <location>
        <begin position="18"/>
        <end position="146"/>
    </location>
</feature>
<evidence type="ECO:0000313" key="2">
    <source>
        <dbReference type="EMBL" id="CAG6489519.1"/>
    </source>
</evidence>